<dbReference type="InterPro" id="IPR035969">
    <property type="entry name" value="Rab-GAP_TBC_sf"/>
</dbReference>
<keyword evidence="4" id="KW-1185">Reference proteome</keyword>
<dbReference type="Gene3D" id="1.10.8.270">
    <property type="entry name" value="putative rabgap domain of human tbc1 domain family member 14 like domains"/>
    <property type="match status" value="1"/>
</dbReference>
<feature type="domain" description="Rab-GAP TBC" evidence="2">
    <location>
        <begin position="590"/>
        <end position="785"/>
    </location>
</feature>
<dbReference type="SUPFAM" id="SSF50729">
    <property type="entry name" value="PH domain-like"/>
    <property type="match status" value="1"/>
</dbReference>
<dbReference type="Pfam" id="PF00566">
    <property type="entry name" value="RabGAP-TBC"/>
    <property type="match status" value="1"/>
</dbReference>
<dbReference type="Gene3D" id="1.10.472.80">
    <property type="entry name" value="Ypt/Rab-GAP domain of gyp1p, domain 3"/>
    <property type="match status" value="1"/>
</dbReference>
<dbReference type="PANTHER" id="PTHR47219:SF16">
    <property type="entry name" value="GTPASE ACTIVATING PROTEIN"/>
    <property type="match status" value="1"/>
</dbReference>
<dbReference type="EMBL" id="REGN01002929">
    <property type="protein sequence ID" value="RNA25400.1"/>
    <property type="molecule type" value="Genomic_DNA"/>
</dbReference>
<dbReference type="PANTHER" id="PTHR47219">
    <property type="entry name" value="RAB GTPASE-ACTIVATING PROTEIN 1-LIKE"/>
    <property type="match status" value="1"/>
</dbReference>
<proteinExistence type="predicted"/>
<comment type="caution">
    <text evidence="3">The sequence shown here is derived from an EMBL/GenBank/DDBJ whole genome shotgun (WGS) entry which is preliminary data.</text>
</comment>
<dbReference type="PROSITE" id="PS50086">
    <property type="entry name" value="TBC_RABGAP"/>
    <property type="match status" value="1"/>
</dbReference>
<dbReference type="InterPro" id="IPR050302">
    <property type="entry name" value="Rab_GAP_TBC_domain"/>
</dbReference>
<evidence type="ECO:0000256" key="1">
    <source>
        <dbReference type="ARBA" id="ARBA00022468"/>
    </source>
</evidence>
<dbReference type="FunFam" id="1.10.8.270:FF:000001">
    <property type="entry name" value="TBC1 domain family member 1"/>
    <property type="match status" value="1"/>
</dbReference>
<dbReference type="InterPro" id="IPR000195">
    <property type="entry name" value="Rab-GAP-TBC_dom"/>
</dbReference>
<protein>
    <submittedName>
        <fullName evidence="3">TBC1 domain family member 1 isoform X4</fullName>
    </submittedName>
</protein>
<evidence type="ECO:0000313" key="4">
    <source>
        <dbReference type="Proteomes" id="UP000276133"/>
    </source>
</evidence>
<dbReference type="CDD" id="cd00934">
    <property type="entry name" value="PTB"/>
    <property type="match status" value="1"/>
</dbReference>
<sequence>MISNHLRKSNENKKLDLVVECEYLGNLDVESKYLTHSIIKWLIAEIKLIDNEKKLKDCFFEVNVNKNNLCLCKKDDAQRQEIFNHKMSEIFKITYLPNDPVCFGYFYRKNNTSFNYYTLHAFTSSKSNLSQVISDFQQRAIKLHENLIYEKLFDFKLVTKLVINQEDLNIPNFIEICLEKANTNNNSNSKSIFTNKLNKLLKLKNDFYLQLLSERRVLLQFGVNKLYLLETNEEPVEQNYKDVLYLNNSITNENFFCLAYSTASTKTQNTPVNALILYSDNVETIDDVIREYAINISSELSTDFKKDQNLDQSATLRPENHSCGLCPMKQFTDLCQYLEKFDDNHYEVYNYLIDKLNNNIDLEDQNSILEWLKDFKIQSENIVEKNQLIVALLHKLCLRRQSKHLIDALSSKNSGNTLVLVNSGLLNSRLSQSVHSNLVKKKKLHRSSTLDSFVETSEIRDKFKAQQTPEFGKMLKLSSSHRSLWDSNSNLDQLNYLTRKSCKKSIFYKIVGSPYTVTQEMHKADNLAKRFRTRHEIRQFWKKVNFSYVEITPCLKEVDKVWQKWLSLEEDCEEFKSINFDEIKSTVFKGIPQSKREKIWFWLIKKHKKKLNNEAKLRLDLGYREILSQSTIHQHAILLDLGRTFPSHPNFSKKYGPGQLALFNVLKAYSILDSEVGYCQGLSFIVGILLIHVNNNEEKAFDLLKFLLVDLNFREQFKPDMVRLQKYMYQFSRFLQENCAEVFNHLENYDLSASLYAAPWFLTLFSSQFQIGFVARVFDFLFAEGNLCLFKFSLAILTIHKPLLLSCDTFESIVSHIKSTIPEMSLIESELIINKAFAHGDIGPELDKYEIEFGVLYEDFSNIQNNIINQTGLSNEMDSIKLKTECNSLKEKLRHIQTQIGNQDSYFYKLHLDNKNLKSRVESLEMEKLNLIKTIQEKDKIINNLMN</sequence>
<keyword evidence="1" id="KW-0343">GTPase activation</keyword>
<dbReference type="Gene3D" id="2.30.29.30">
    <property type="entry name" value="Pleckstrin-homology domain (PH domain)/Phosphotyrosine-binding domain (PTB)"/>
    <property type="match status" value="1"/>
</dbReference>
<evidence type="ECO:0000259" key="2">
    <source>
        <dbReference type="PROSITE" id="PS50086"/>
    </source>
</evidence>
<dbReference type="GO" id="GO:0005096">
    <property type="term" value="F:GTPase activator activity"/>
    <property type="evidence" value="ECO:0007669"/>
    <property type="project" value="UniProtKB-KW"/>
</dbReference>
<dbReference type="InterPro" id="IPR011993">
    <property type="entry name" value="PH-like_dom_sf"/>
</dbReference>
<dbReference type="Proteomes" id="UP000276133">
    <property type="component" value="Unassembled WGS sequence"/>
</dbReference>
<dbReference type="Gene3D" id="1.10.10.2750">
    <property type="match status" value="1"/>
</dbReference>
<reference evidence="3 4" key="1">
    <citation type="journal article" date="2018" name="Sci. Rep.">
        <title>Genomic signatures of local adaptation to the degree of environmental predictability in rotifers.</title>
        <authorList>
            <person name="Franch-Gras L."/>
            <person name="Hahn C."/>
            <person name="Garcia-Roger E.M."/>
            <person name="Carmona M.J."/>
            <person name="Serra M."/>
            <person name="Gomez A."/>
        </authorList>
    </citation>
    <scope>NUCLEOTIDE SEQUENCE [LARGE SCALE GENOMIC DNA]</scope>
    <source>
        <strain evidence="3">HYR1</strain>
    </source>
</reference>
<dbReference type="FunFam" id="1.10.10.2750:FF:000002">
    <property type="entry name" value="TBC1 domain family member 4"/>
    <property type="match status" value="1"/>
</dbReference>
<dbReference type="STRING" id="10195.A0A3M7RPS3"/>
<dbReference type="AlphaFoldDB" id="A0A3M7RPS3"/>
<evidence type="ECO:0000313" key="3">
    <source>
        <dbReference type="EMBL" id="RNA25400.1"/>
    </source>
</evidence>
<dbReference type="OrthoDB" id="295078at2759"/>
<gene>
    <name evidence="3" type="ORF">BpHYR1_037651</name>
</gene>
<accession>A0A3M7RPS3</accession>
<dbReference type="SUPFAM" id="SSF47923">
    <property type="entry name" value="Ypt/Rab-GAP domain of gyp1p"/>
    <property type="match status" value="2"/>
</dbReference>
<dbReference type="SMART" id="SM00164">
    <property type="entry name" value="TBC"/>
    <property type="match status" value="1"/>
</dbReference>
<name>A0A3M7RPS3_BRAPC</name>
<organism evidence="3 4">
    <name type="scientific">Brachionus plicatilis</name>
    <name type="common">Marine rotifer</name>
    <name type="synonym">Brachionus muelleri</name>
    <dbReference type="NCBI Taxonomy" id="10195"/>
    <lineage>
        <taxon>Eukaryota</taxon>
        <taxon>Metazoa</taxon>
        <taxon>Spiralia</taxon>
        <taxon>Gnathifera</taxon>
        <taxon>Rotifera</taxon>
        <taxon>Eurotatoria</taxon>
        <taxon>Monogononta</taxon>
        <taxon>Pseudotrocha</taxon>
        <taxon>Ploima</taxon>
        <taxon>Brachionidae</taxon>
        <taxon>Brachionus</taxon>
    </lineage>
</organism>